<dbReference type="NCBIfam" id="NF005568">
    <property type="entry name" value="PRK07239.1"/>
    <property type="match status" value="1"/>
</dbReference>
<dbReference type="RefSeq" id="WP_068168842.1">
    <property type="nucleotide sequence ID" value="NZ_BAAAHX010000001.1"/>
</dbReference>
<evidence type="ECO:0000313" key="3">
    <source>
        <dbReference type="Proteomes" id="UP000516421"/>
    </source>
</evidence>
<dbReference type="PANTHER" id="PTHR40082">
    <property type="entry name" value="BLR5956 PROTEIN"/>
    <property type="match status" value="1"/>
</dbReference>
<dbReference type="Proteomes" id="UP000516421">
    <property type="component" value="Chromosome"/>
</dbReference>
<gene>
    <name evidence="2" type="ORF">IDM48_11135</name>
</gene>
<evidence type="ECO:0000313" key="2">
    <source>
        <dbReference type="EMBL" id="QNV39881.1"/>
    </source>
</evidence>
<reference evidence="2 3" key="1">
    <citation type="submission" date="2020-09" db="EMBL/GenBank/DDBJ databases">
        <title>Investigation of environmental microbe.</title>
        <authorList>
            <person name="Ou Y."/>
            <person name="Kang Q."/>
        </authorList>
    </citation>
    <scope>NUCLEOTIDE SEQUENCE [LARGE SCALE GENOMIC DNA]</scope>
    <source>
        <strain evidence="2 3">KJZ-9</strain>
    </source>
</reference>
<dbReference type="InterPro" id="IPR039793">
    <property type="entry name" value="UROS/Hem4"/>
</dbReference>
<dbReference type="InterPro" id="IPR003754">
    <property type="entry name" value="4pyrrol_synth_uPrphyn_synth"/>
</dbReference>
<dbReference type="InterPro" id="IPR036108">
    <property type="entry name" value="4pyrrol_syn_uPrphyn_synt_sf"/>
</dbReference>
<dbReference type="GO" id="GO:0006780">
    <property type="term" value="P:uroporphyrinogen III biosynthetic process"/>
    <property type="evidence" value="ECO:0007669"/>
    <property type="project" value="InterPro"/>
</dbReference>
<dbReference type="Gene3D" id="3.40.50.10090">
    <property type="match status" value="2"/>
</dbReference>
<dbReference type="KEGG" id="rama:IDM48_11135"/>
<keyword evidence="2" id="KW-0456">Lyase</keyword>
<organism evidence="2 3">
    <name type="scientific">Rothia amarae</name>
    <dbReference type="NCBI Taxonomy" id="169480"/>
    <lineage>
        <taxon>Bacteria</taxon>
        <taxon>Bacillati</taxon>
        <taxon>Actinomycetota</taxon>
        <taxon>Actinomycetes</taxon>
        <taxon>Micrococcales</taxon>
        <taxon>Micrococcaceae</taxon>
        <taxon>Rothia</taxon>
    </lineage>
</organism>
<dbReference type="AlphaFoldDB" id="A0A7H2BJN5"/>
<protein>
    <submittedName>
        <fullName evidence="2">Uroporphyrinogen-III synthase</fullName>
        <ecNumber evidence="2">4.2.1.75</ecNumber>
    </submittedName>
</protein>
<dbReference type="GO" id="GO:0004852">
    <property type="term" value="F:uroporphyrinogen-III synthase activity"/>
    <property type="evidence" value="ECO:0007669"/>
    <property type="project" value="UniProtKB-EC"/>
</dbReference>
<proteinExistence type="predicted"/>
<evidence type="ECO:0000259" key="1">
    <source>
        <dbReference type="Pfam" id="PF02602"/>
    </source>
</evidence>
<sequence>MNDQLLADKTIAITASRRAEEQAGAFERHGARVLLAPTVRIVKTDDDAALAAETQQVLAHPPHVLLVATGHGLKSWLDATEKNGGAERLKEMLSDAQIYVRGAKGRGAVRSLGWQDSGIAQVETTESLVELALEKGVAGKNVTIQQHGKPDPALVKRLEDAGATVTQVHPNRWEEPENPALVDELINRLIAGEIDAITFTAAPAVEALLEKAYHLGRGDEVEAALRTETVVAVVGPVTAEPLNAIGVNPVCPERFRMGAMVKDLIEALQ</sequence>
<dbReference type="EC" id="4.2.1.75" evidence="2"/>
<keyword evidence="3" id="KW-1185">Reference proteome</keyword>
<dbReference type="Pfam" id="PF02602">
    <property type="entry name" value="HEM4"/>
    <property type="match status" value="1"/>
</dbReference>
<dbReference type="CDD" id="cd06578">
    <property type="entry name" value="HemD"/>
    <property type="match status" value="1"/>
</dbReference>
<dbReference type="EMBL" id="CP061538">
    <property type="protein sequence ID" value="QNV39881.1"/>
    <property type="molecule type" value="Genomic_DNA"/>
</dbReference>
<dbReference type="PANTHER" id="PTHR40082:SF1">
    <property type="entry name" value="BLR5956 PROTEIN"/>
    <property type="match status" value="1"/>
</dbReference>
<dbReference type="SUPFAM" id="SSF69618">
    <property type="entry name" value="HemD-like"/>
    <property type="match status" value="1"/>
</dbReference>
<accession>A0A7H2BJN5</accession>
<name>A0A7H2BJN5_9MICC</name>
<feature type="domain" description="Tetrapyrrole biosynthesis uroporphyrinogen III synthase" evidence="1">
    <location>
        <begin position="23"/>
        <end position="261"/>
    </location>
</feature>